<gene>
    <name evidence="8" type="ORF">M8T91_08870</name>
</gene>
<feature type="domain" description="Lipopolysaccharide assembly protein A" evidence="7">
    <location>
        <begin position="45"/>
        <end position="92"/>
    </location>
</feature>
<evidence type="ECO:0000256" key="5">
    <source>
        <dbReference type="SAM" id="Coils"/>
    </source>
</evidence>
<evidence type="ECO:0000256" key="3">
    <source>
        <dbReference type="ARBA" id="ARBA00022989"/>
    </source>
</evidence>
<keyword evidence="9" id="KW-1185">Reference proteome</keyword>
<evidence type="ECO:0000256" key="4">
    <source>
        <dbReference type="ARBA" id="ARBA00023136"/>
    </source>
</evidence>
<sequence length="102" mass="11259">MSFLHWLVHIAYGLLALVCVAFGIYFAVENPQVIAPVIAGNTLYSGSVGVWLISTLLLGVLLGFLASLLPMYSQRRRVRGLNKQLKKLERELHAAHQKVSGD</sequence>
<keyword evidence="2 6" id="KW-0812">Transmembrane</keyword>
<evidence type="ECO:0000313" key="9">
    <source>
        <dbReference type="Proteomes" id="UP001321520"/>
    </source>
</evidence>
<feature type="transmembrane region" description="Helical" evidence="6">
    <location>
        <begin position="7"/>
        <end position="28"/>
    </location>
</feature>
<keyword evidence="4 6" id="KW-0472">Membrane</keyword>
<accession>A0ABY9EH79</accession>
<reference evidence="8 9" key="1">
    <citation type="submission" date="2022-05" db="EMBL/GenBank/DDBJ databases">
        <title>Microbulbifer sp. nov., isolated from sponge.</title>
        <authorList>
            <person name="Gao L."/>
        </authorList>
    </citation>
    <scope>NUCLEOTIDE SEQUENCE [LARGE SCALE GENOMIC DNA]</scope>
    <source>
        <strain evidence="8 9">MI-G</strain>
    </source>
</reference>
<dbReference type="RefSeq" id="WP_301418854.1">
    <property type="nucleotide sequence ID" value="NZ_CP098023.1"/>
</dbReference>
<keyword evidence="1" id="KW-1003">Cell membrane</keyword>
<dbReference type="InterPro" id="IPR010445">
    <property type="entry name" value="LapA_dom"/>
</dbReference>
<proteinExistence type="predicted"/>
<evidence type="ECO:0000313" key="8">
    <source>
        <dbReference type="EMBL" id="WKD51513.1"/>
    </source>
</evidence>
<feature type="coiled-coil region" evidence="5">
    <location>
        <begin position="71"/>
        <end position="98"/>
    </location>
</feature>
<organism evidence="8 9">
    <name type="scientific">Microbulbifer spongiae</name>
    <dbReference type="NCBI Taxonomy" id="2944933"/>
    <lineage>
        <taxon>Bacteria</taxon>
        <taxon>Pseudomonadati</taxon>
        <taxon>Pseudomonadota</taxon>
        <taxon>Gammaproteobacteria</taxon>
        <taxon>Cellvibrionales</taxon>
        <taxon>Microbulbiferaceae</taxon>
        <taxon>Microbulbifer</taxon>
    </lineage>
</organism>
<evidence type="ECO:0000256" key="2">
    <source>
        <dbReference type="ARBA" id="ARBA00022692"/>
    </source>
</evidence>
<dbReference type="Pfam" id="PF06305">
    <property type="entry name" value="LapA_dom"/>
    <property type="match status" value="1"/>
</dbReference>
<protein>
    <submittedName>
        <fullName evidence="8">Lipopolysaccharide assembly protein LapA domain-containing protein</fullName>
    </submittedName>
</protein>
<evidence type="ECO:0000259" key="7">
    <source>
        <dbReference type="Pfam" id="PF06305"/>
    </source>
</evidence>
<keyword evidence="5" id="KW-0175">Coiled coil</keyword>
<name>A0ABY9EH79_9GAMM</name>
<dbReference type="Proteomes" id="UP001321520">
    <property type="component" value="Chromosome"/>
</dbReference>
<evidence type="ECO:0000256" key="6">
    <source>
        <dbReference type="SAM" id="Phobius"/>
    </source>
</evidence>
<evidence type="ECO:0000256" key="1">
    <source>
        <dbReference type="ARBA" id="ARBA00022475"/>
    </source>
</evidence>
<keyword evidence="3 6" id="KW-1133">Transmembrane helix</keyword>
<dbReference type="EMBL" id="CP098023">
    <property type="protein sequence ID" value="WKD51513.1"/>
    <property type="molecule type" value="Genomic_DNA"/>
</dbReference>
<feature type="transmembrane region" description="Helical" evidence="6">
    <location>
        <begin position="48"/>
        <end position="69"/>
    </location>
</feature>